<evidence type="ECO:0000313" key="2">
    <source>
        <dbReference type="Proteomes" id="UP000472277"/>
    </source>
</evidence>
<organism evidence="1 2">
    <name type="scientific">Salmo trutta</name>
    <name type="common">Brown trout</name>
    <dbReference type="NCBI Taxonomy" id="8032"/>
    <lineage>
        <taxon>Eukaryota</taxon>
        <taxon>Metazoa</taxon>
        <taxon>Chordata</taxon>
        <taxon>Craniata</taxon>
        <taxon>Vertebrata</taxon>
        <taxon>Euteleostomi</taxon>
        <taxon>Actinopterygii</taxon>
        <taxon>Neopterygii</taxon>
        <taxon>Teleostei</taxon>
        <taxon>Protacanthopterygii</taxon>
        <taxon>Salmoniformes</taxon>
        <taxon>Salmonidae</taxon>
        <taxon>Salmoninae</taxon>
        <taxon>Salmo</taxon>
    </lineage>
</organism>
<evidence type="ECO:0000313" key="1">
    <source>
        <dbReference type="Ensembl" id="ENSSTUP00000060490.1"/>
    </source>
</evidence>
<dbReference type="Gene3D" id="3.40.50.1010">
    <property type="entry name" value="5'-nuclease"/>
    <property type="match status" value="1"/>
</dbReference>
<dbReference type="InterPro" id="IPR029060">
    <property type="entry name" value="PIN-like_dom_sf"/>
</dbReference>
<protein>
    <recommendedName>
        <fullName evidence="3">XPG N-terminal domain-containing protein</fullName>
    </recommendedName>
</protein>
<proteinExistence type="predicted"/>
<dbReference type="AlphaFoldDB" id="A0A674AN87"/>
<dbReference type="Ensembl" id="ENSSTUT00000063779.1">
    <property type="protein sequence ID" value="ENSSTUP00000060490.1"/>
    <property type="gene ID" value="ENSSTUG00000026212.1"/>
</dbReference>
<sequence length="122" mass="13168">MGIKGLARFVDDHGAILTDDQFRNSKLVIDGCNLFHSLYFNTGDTSLLHNIHSAPVASDSRCPSGRSQLTQLVAKLRGGVTPDSLLMEDPSSGQLYKNMLGSILNSQETEATGQQPLTQPPL</sequence>
<accession>A0A674AN87</accession>
<reference evidence="1" key="2">
    <citation type="submission" date="2025-09" db="UniProtKB">
        <authorList>
            <consortium name="Ensembl"/>
        </authorList>
    </citation>
    <scope>IDENTIFICATION</scope>
</reference>
<evidence type="ECO:0008006" key="3">
    <source>
        <dbReference type="Google" id="ProtNLM"/>
    </source>
</evidence>
<name>A0A674AN87_SALTR</name>
<reference evidence="1" key="1">
    <citation type="submission" date="2025-08" db="UniProtKB">
        <authorList>
            <consortium name="Ensembl"/>
        </authorList>
    </citation>
    <scope>IDENTIFICATION</scope>
</reference>
<dbReference type="GeneTree" id="ENSGT00990000210505"/>
<dbReference type="Proteomes" id="UP000472277">
    <property type="component" value="Unassembled WGS sequence"/>
</dbReference>
<dbReference type="InParanoid" id="A0A674AN87"/>
<dbReference type="SUPFAM" id="SSF88723">
    <property type="entry name" value="PIN domain-like"/>
    <property type="match status" value="1"/>
</dbReference>
<keyword evidence="2" id="KW-1185">Reference proteome</keyword>